<name>A0A6A6SUD0_9PLEO</name>
<dbReference type="InterPro" id="IPR010730">
    <property type="entry name" value="HET"/>
</dbReference>
<dbReference type="AlphaFoldDB" id="A0A6A6SUD0"/>
<gene>
    <name evidence="3" type="ORF">K491DRAFT_770947</name>
</gene>
<feature type="domain" description="Heterokaryon incompatibility" evidence="1">
    <location>
        <begin position="22"/>
        <end position="111"/>
    </location>
</feature>
<sequence length="283" mass="32381">MRLINTTSLILAEFQEETAPVYAILSHTWGTREEEVTFQQMTNRTPAVEAKSGYAKIRRFCEVASSKYMVDWAWVDTCCIDKSSSAELSEAINSMYRWYEKASVCVTFLADYPSHVEVFTESAWFTRGWTLQELISPRQLEFWDSHWQLLGTKFDLVDQLATRTGIPSSILRKEKEVSEIPVAERMYWVSSRQITRGEDIAYCLLGIFDINMPMLYGEGGTKAFLRLQEEIIKQDTDMSIFAWTAHVTSEIDEDFSGLLATSPKCFSCGRLEPGIHVPCHQST</sequence>
<evidence type="ECO:0000313" key="3">
    <source>
        <dbReference type="EMBL" id="KAF2650581.1"/>
    </source>
</evidence>
<feature type="domain" description="DUF8212" evidence="2">
    <location>
        <begin position="222"/>
        <end position="249"/>
    </location>
</feature>
<evidence type="ECO:0000259" key="1">
    <source>
        <dbReference type="Pfam" id="PF06985"/>
    </source>
</evidence>
<reference evidence="3" key="1">
    <citation type="journal article" date="2020" name="Stud. Mycol.">
        <title>101 Dothideomycetes genomes: a test case for predicting lifestyles and emergence of pathogens.</title>
        <authorList>
            <person name="Haridas S."/>
            <person name="Albert R."/>
            <person name="Binder M."/>
            <person name="Bloem J."/>
            <person name="Labutti K."/>
            <person name="Salamov A."/>
            <person name="Andreopoulos B."/>
            <person name="Baker S."/>
            <person name="Barry K."/>
            <person name="Bills G."/>
            <person name="Bluhm B."/>
            <person name="Cannon C."/>
            <person name="Castanera R."/>
            <person name="Culley D."/>
            <person name="Daum C."/>
            <person name="Ezra D."/>
            <person name="Gonzalez J."/>
            <person name="Henrissat B."/>
            <person name="Kuo A."/>
            <person name="Liang C."/>
            <person name="Lipzen A."/>
            <person name="Lutzoni F."/>
            <person name="Magnuson J."/>
            <person name="Mondo S."/>
            <person name="Nolan M."/>
            <person name="Ohm R."/>
            <person name="Pangilinan J."/>
            <person name="Park H.-J."/>
            <person name="Ramirez L."/>
            <person name="Alfaro M."/>
            <person name="Sun H."/>
            <person name="Tritt A."/>
            <person name="Yoshinaga Y."/>
            <person name="Zwiers L.-H."/>
            <person name="Turgeon B."/>
            <person name="Goodwin S."/>
            <person name="Spatafora J."/>
            <person name="Crous P."/>
            <person name="Grigoriev I."/>
        </authorList>
    </citation>
    <scope>NUCLEOTIDE SEQUENCE</scope>
    <source>
        <strain evidence="3">CBS 122681</strain>
    </source>
</reference>
<dbReference type="Pfam" id="PF06985">
    <property type="entry name" value="HET"/>
    <property type="match status" value="1"/>
</dbReference>
<evidence type="ECO:0000313" key="4">
    <source>
        <dbReference type="Proteomes" id="UP000799324"/>
    </source>
</evidence>
<dbReference type="Proteomes" id="UP000799324">
    <property type="component" value="Unassembled WGS sequence"/>
</dbReference>
<accession>A0A6A6SUD0</accession>
<organism evidence="3 4">
    <name type="scientific">Lophiostoma macrostomum CBS 122681</name>
    <dbReference type="NCBI Taxonomy" id="1314788"/>
    <lineage>
        <taxon>Eukaryota</taxon>
        <taxon>Fungi</taxon>
        <taxon>Dikarya</taxon>
        <taxon>Ascomycota</taxon>
        <taxon>Pezizomycotina</taxon>
        <taxon>Dothideomycetes</taxon>
        <taxon>Pleosporomycetidae</taxon>
        <taxon>Pleosporales</taxon>
        <taxon>Lophiostomataceae</taxon>
        <taxon>Lophiostoma</taxon>
    </lineage>
</organism>
<evidence type="ECO:0000259" key="2">
    <source>
        <dbReference type="Pfam" id="PF26640"/>
    </source>
</evidence>
<dbReference type="EMBL" id="MU004450">
    <property type="protein sequence ID" value="KAF2650581.1"/>
    <property type="molecule type" value="Genomic_DNA"/>
</dbReference>
<dbReference type="InterPro" id="IPR058525">
    <property type="entry name" value="DUF8212"/>
</dbReference>
<dbReference type="PANTHER" id="PTHR10622:SF10">
    <property type="entry name" value="HET DOMAIN-CONTAINING PROTEIN"/>
    <property type="match status" value="1"/>
</dbReference>
<protein>
    <submittedName>
        <fullName evidence="3">HET-domain-containing protein</fullName>
    </submittedName>
</protein>
<dbReference type="PANTHER" id="PTHR10622">
    <property type="entry name" value="HET DOMAIN-CONTAINING PROTEIN"/>
    <property type="match status" value="1"/>
</dbReference>
<keyword evidence="4" id="KW-1185">Reference proteome</keyword>
<dbReference type="Pfam" id="PF26640">
    <property type="entry name" value="DUF8212"/>
    <property type="match status" value="1"/>
</dbReference>
<dbReference type="OrthoDB" id="20872at2759"/>
<proteinExistence type="predicted"/>